<dbReference type="KEGG" id="ths:TES1_1306"/>
<dbReference type="HOGENOM" id="CLU_2230517_0_0_2"/>
<protein>
    <recommendedName>
        <fullName evidence="1">DUF7508 domain-containing protein</fullName>
    </recommendedName>
</protein>
<dbReference type="AlphaFoldDB" id="W0I3N4"/>
<organism evidence="2 3">
    <name type="scientific">Thermococcus paralvinellae</name>
    <dbReference type="NCBI Taxonomy" id="582419"/>
    <lineage>
        <taxon>Archaea</taxon>
        <taxon>Methanobacteriati</taxon>
        <taxon>Methanobacteriota</taxon>
        <taxon>Thermococci</taxon>
        <taxon>Thermococcales</taxon>
        <taxon>Thermococcaceae</taxon>
        <taxon>Thermococcus</taxon>
    </lineage>
</organism>
<proteinExistence type="predicted"/>
<sequence>MTIEKDLFRFTEKDIFEKVVNLYGVYELVDKEGNVLYIGVGNLTDALLTHLPSGSDPIIGASYFSYEVTENIDKAEKMQKSLLDDYLRKYGELPRFNRKIRKRKG</sequence>
<gene>
    <name evidence="2" type="ORF">TES1_1306</name>
</gene>
<evidence type="ECO:0000313" key="3">
    <source>
        <dbReference type="Proteomes" id="UP000019027"/>
    </source>
</evidence>
<keyword evidence="3" id="KW-1185">Reference proteome</keyword>
<reference evidence="2 3" key="1">
    <citation type="journal article" date="2014" name="Int. J. Syst. Evol. Microbiol.">
        <title>Thermococcus paralvinellae sp. nov. and Thermococcus cleftensis sp. nov. of hyperthermophilic heterotrophs from deep-sea hydrothermal vents.</title>
        <authorList>
            <person name="Hensley S.A."/>
            <person name="Jung J.H."/>
            <person name="Park C.S."/>
            <person name="Holden J.F."/>
        </authorList>
    </citation>
    <scope>NUCLEOTIDE SEQUENCE [LARGE SCALE GENOMIC DNA]</scope>
    <source>
        <strain evidence="2 3">ES1</strain>
    </source>
</reference>
<feature type="domain" description="DUF7508" evidence="1">
    <location>
        <begin position="15"/>
        <end position="80"/>
    </location>
</feature>
<dbReference type="EMBL" id="CP006965">
    <property type="protein sequence ID" value="AHF80686.1"/>
    <property type="molecule type" value="Genomic_DNA"/>
</dbReference>
<evidence type="ECO:0000313" key="2">
    <source>
        <dbReference type="EMBL" id="AHF80686.1"/>
    </source>
</evidence>
<accession>W0I3N4</accession>
<dbReference type="InterPro" id="IPR055930">
    <property type="entry name" value="DUF7508"/>
</dbReference>
<dbReference type="Pfam" id="PF24348">
    <property type="entry name" value="DUF7508"/>
    <property type="match status" value="1"/>
</dbReference>
<name>W0I3N4_9EURY</name>
<evidence type="ECO:0000259" key="1">
    <source>
        <dbReference type="Pfam" id="PF24348"/>
    </source>
</evidence>
<dbReference type="RefSeq" id="WP_042681357.1">
    <property type="nucleotide sequence ID" value="NZ_CP006965.1"/>
</dbReference>
<dbReference type="OrthoDB" id="103534at2157"/>
<dbReference type="Proteomes" id="UP000019027">
    <property type="component" value="Chromosome"/>
</dbReference>
<dbReference type="GeneID" id="24906627"/>